<dbReference type="Proteomes" id="UP000710432">
    <property type="component" value="Unassembled WGS sequence"/>
</dbReference>
<reference evidence="11" key="1">
    <citation type="submission" date="2020-03" db="EMBL/GenBank/DDBJ databases">
        <title>Studies in the Genomics of Life Span.</title>
        <authorList>
            <person name="Glass D."/>
        </authorList>
    </citation>
    <scope>NUCLEOTIDE SEQUENCE</scope>
    <source>
        <strain evidence="11">LTLLF</strain>
        <tissue evidence="11">Muscle</tissue>
    </source>
</reference>
<dbReference type="InterPro" id="IPR000504">
    <property type="entry name" value="RRM_dom"/>
</dbReference>
<dbReference type="Pfam" id="PF04818">
    <property type="entry name" value="CID"/>
    <property type="match status" value="1"/>
</dbReference>
<comment type="subcellular location">
    <subcellularLocation>
        <location evidence="1">Nucleus</location>
    </subcellularLocation>
</comment>
<feature type="compositionally biased region" description="Basic and acidic residues" evidence="8">
    <location>
        <begin position="1056"/>
        <end position="1072"/>
    </location>
</feature>
<proteinExistence type="predicted"/>
<evidence type="ECO:0000256" key="5">
    <source>
        <dbReference type="ARBA" id="ARBA00023163"/>
    </source>
</evidence>
<feature type="domain" description="RRM" evidence="9">
    <location>
        <begin position="524"/>
        <end position="598"/>
    </location>
</feature>
<dbReference type="FunFam" id="3.30.70.330:FF:000094">
    <property type="entry name" value="SR-related CTD associated factor 8"/>
    <property type="match status" value="1"/>
</dbReference>
<accession>A0A8J6KSD0</accession>
<dbReference type="InterPro" id="IPR006569">
    <property type="entry name" value="CID_dom"/>
</dbReference>
<dbReference type="SUPFAM" id="SSF54928">
    <property type="entry name" value="RNA-binding domain, RBD"/>
    <property type="match status" value="1"/>
</dbReference>
<dbReference type="PROSITE" id="PS51391">
    <property type="entry name" value="CID"/>
    <property type="match status" value="1"/>
</dbReference>
<feature type="region of interest" description="Disordered" evidence="8">
    <location>
        <begin position="1246"/>
        <end position="1316"/>
    </location>
</feature>
<sequence length="1316" mass="145519">MHRLRHENYQAHLDQPSQNIRGCHYPPQGIRMHTNIGEPRIQANPLILQLKHLSHRQLYSLNDYKPPISKAKMTQITKAAIKAIKFYKHVVQSVEKFIQKCKPEYKVPGLYVIDSIVRQSRHQFGQEKDVFAPRFSNNIISTFQNLYRCPGDDKSKIVRVLNLWQKNNVFKSEIIQPLLDMAAGIPPPVVTPVLASTTAAMSNTPGTPVTPVTPANVVQGLPDPWVSQITNTDTLAAVAQILQSPQGQQLQQLIQTLQIQQQKPQPSILQALDAGLVVQLQALTAQLTAAAAAANSLTPLDQGVSFNKKLMDRFDFGEDSEHSEESKKEIPTPQLSHVSESVNNSIFHQIAEQLQQQNLEHLRQQLLEQQQPQKVTPQDSQEGTFGSEHSASPSQGSSQQHFLEPEANLDDSIDIQQQDMDIDEGQDVVEEEIFEPEAKKVAVRSRSRTHSRSRSRSPRKRRSRSRSGSRKRKHRKRSRSRSRERKRKSSRSYSSERRAREREKERQKKGLPPVRSKTLSVCSTTLWVGQVDKKATQQDLTNLFEEFGQIESINMIPPRGCAYVCMVHRQDSFRALQKLSSGSYKIGSKVIKIAWALNKGVKTEYKQFWDVDLGVTYIPWEKVKVDDLDGFAEGGMIDQETVNAEWETVKASEPVKETVQTTQSPTPVEKETVVTTQAEVFPPPVAMLQIPVAPAVPAVSLVPPAFPVSMPVPPPGFSPIPPPPFLRASFNPSQPPPGFMPPPVPPPVVPPPAIPPVVPTSLVQPPLSMTPETVKDVGFGSLVLPGGSVASNLAPSTLPAGNVFNPPNKAEPEDKVPHLAEHQIPSGENTRPVIPNDIPSSPAMLAQPPGPANTSGILCVQRPNVSSNSEILGVRPANVSSSAAIIGAQPPNILNNSGMLGIQPPNVSSGSGLLGVLPPNLPNNSGLVGLQPPNVTNPAGLLGTQPPIGPQNLPPLTMPAQRMPALPMLDIRPGLIPQAPGPRFPLLQPGIPPQRGIPPPSVLDAPLHPPPRGPFPPGDLFSQPERPFLAPGRPSLDNVPNPDKRIPLGNDSIQQEGDRDYRFPPVETREGITRPPPVDVRDVVGRPVDPREGPGRPPLDGRDHFGRPPVDMRENLVRPGLDHLGRRDHFGFPPEKPWGHRDFDEREHRVLPVFGGPKGLHEERGRFRAGNYRFDPRSGPWNRGFGQEVHRDFDDRRRPWERQRDRDDRDFDFCREMNGNRLGRDRIQNTWVPPPHARVFDYFEGATSQRKGDNVPQVNGENTERHVQPPPLPVQKDPELYDKLASASDVDKEESGTVAGVESEAVVVESTETEGT</sequence>
<feature type="compositionally biased region" description="Basic and acidic residues" evidence="8">
    <location>
        <begin position="494"/>
        <end position="508"/>
    </location>
</feature>
<evidence type="ECO:0000313" key="11">
    <source>
        <dbReference type="EMBL" id="KAH0509453.1"/>
    </source>
</evidence>
<keyword evidence="2" id="KW-0597">Phosphoprotein</keyword>
<keyword evidence="5" id="KW-0804">Transcription</keyword>
<dbReference type="EMBL" id="JAATJU010022899">
    <property type="protein sequence ID" value="KAH0509453.1"/>
    <property type="molecule type" value="Genomic_DNA"/>
</dbReference>
<feature type="region of interest" description="Disordered" evidence="8">
    <location>
        <begin position="823"/>
        <end position="850"/>
    </location>
</feature>
<dbReference type="Gene3D" id="1.25.40.90">
    <property type="match status" value="1"/>
</dbReference>
<dbReference type="GO" id="GO:0006397">
    <property type="term" value="P:mRNA processing"/>
    <property type="evidence" value="ECO:0007669"/>
    <property type="project" value="UniProtKB-ARBA"/>
</dbReference>
<dbReference type="Pfam" id="PF00076">
    <property type="entry name" value="RRM_1"/>
    <property type="match status" value="1"/>
</dbReference>
<dbReference type="Gene3D" id="3.30.70.330">
    <property type="match status" value="1"/>
</dbReference>
<evidence type="ECO:0000256" key="8">
    <source>
        <dbReference type="SAM" id="MobiDB-lite"/>
    </source>
</evidence>
<dbReference type="SMART" id="SM00360">
    <property type="entry name" value="RRM"/>
    <property type="match status" value="1"/>
</dbReference>
<dbReference type="InterPro" id="IPR035979">
    <property type="entry name" value="RBD_domain_sf"/>
</dbReference>
<evidence type="ECO:0000256" key="2">
    <source>
        <dbReference type="ARBA" id="ARBA00022553"/>
    </source>
</evidence>
<evidence type="ECO:0000313" key="12">
    <source>
        <dbReference type="Proteomes" id="UP000710432"/>
    </source>
</evidence>
<feature type="region of interest" description="Disordered" evidence="8">
    <location>
        <begin position="990"/>
        <end position="1109"/>
    </location>
</feature>
<dbReference type="InterPro" id="IPR051485">
    <property type="entry name" value="SR-CTD_assoc_factor"/>
</dbReference>
<evidence type="ECO:0000256" key="4">
    <source>
        <dbReference type="ARBA" id="ARBA00023015"/>
    </source>
</evidence>
<feature type="region of interest" description="Disordered" evidence="8">
    <location>
        <begin position="432"/>
        <end position="516"/>
    </location>
</feature>
<dbReference type="GO" id="GO:0005634">
    <property type="term" value="C:nucleus"/>
    <property type="evidence" value="ECO:0007669"/>
    <property type="project" value="UniProtKB-SubCell"/>
</dbReference>
<dbReference type="SUPFAM" id="SSF48464">
    <property type="entry name" value="ENTH/VHS domain"/>
    <property type="match status" value="1"/>
</dbReference>
<evidence type="ECO:0000259" key="10">
    <source>
        <dbReference type="PROSITE" id="PS51391"/>
    </source>
</evidence>
<dbReference type="CDD" id="cd17004">
    <property type="entry name" value="CID_SCAF8"/>
    <property type="match status" value="1"/>
</dbReference>
<dbReference type="InterPro" id="IPR034370">
    <property type="entry name" value="SCAF8_RRM"/>
</dbReference>
<evidence type="ECO:0000256" key="1">
    <source>
        <dbReference type="ARBA" id="ARBA00004123"/>
    </source>
</evidence>
<dbReference type="InterPro" id="IPR008942">
    <property type="entry name" value="ENTH_VHS"/>
</dbReference>
<dbReference type="SMART" id="SM00582">
    <property type="entry name" value="RPR"/>
    <property type="match status" value="1"/>
</dbReference>
<evidence type="ECO:0000259" key="9">
    <source>
        <dbReference type="PROSITE" id="PS50102"/>
    </source>
</evidence>
<feature type="compositionally biased region" description="Low complexity" evidence="8">
    <location>
        <begin position="1297"/>
        <end position="1310"/>
    </location>
</feature>
<evidence type="ECO:0000256" key="7">
    <source>
        <dbReference type="PROSITE-ProRule" id="PRU00176"/>
    </source>
</evidence>
<dbReference type="GO" id="GO:0003723">
    <property type="term" value="F:RNA binding"/>
    <property type="evidence" value="ECO:0007669"/>
    <property type="project" value="UniProtKB-UniRule"/>
</dbReference>
<feature type="domain" description="CID" evidence="10">
    <location>
        <begin position="38"/>
        <end position="186"/>
    </location>
</feature>
<name>A0A8J6KSD0_MICOH</name>
<comment type="caution">
    <text evidence="11">The sequence shown here is derived from an EMBL/GenBank/DDBJ whole genome shotgun (WGS) entry which is preliminary data.</text>
</comment>
<organism evidence="11 12">
    <name type="scientific">Microtus ochrogaster</name>
    <name type="common">Prairie vole</name>
    <dbReference type="NCBI Taxonomy" id="79684"/>
    <lineage>
        <taxon>Eukaryota</taxon>
        <taxon>Metazoa</taxon>
        <taxon>Chordata</taxon>
        <taxon>Craniata</taxon>
        <taxon>Vertebrata</taxon>
        <taxon>Euteleostomi</taxon>
        <taxon>Mammalia</taxon>
        <taxon>Eutheria</taxon>
        <taxon>Euarchontoglires</taxon>
        <taxon>Glires</taxon>
        <taxon>Rodentia</taxon>
        <taxon>Myomorpha</taxon>
        <taxon>Muroidea</taxon>
        <taxon>Cricetidae</taxon>
        <taxon>Arvicolinae</taxon>
        <taxon>Microtus</taxon>
    </lineage>
</organism>
<feature type="region of interest" description="Disordered" evidence="8">
    <location>
        <begin position="369"/>
        <end position="402"/>
    </location>
</feature>
<feature type="compositionally biased region" description="Polar residues" evidence="8">
    <location>
        <begin position="374"/>
        <end position="401"/>
    </location>
</feature>
<feature type="compositionally biased region" description="Basic residues" evidence="8">
    <location>
        <begin position="441"/>
        <end position="490"/>
    </location>
</feature>
<feature type="compositionally biased region" description="Basic and acidic residues" evidence="8">
    <location>
        <begin position="1079"/>
        <end position="1109"/>
    </location>
</feature>
<evidence type="ECO:0000256" key="6">
    <source>
        <dbReference type="ARBA" id="ARBA00023242"/>
    </source>
</evidence>
<protein>
    <submittedName>
        <fullName evidence="11">Protein SCAF8</fullName>
    </submittedName>
</protein>
<dbReference type="PROSITE" id="PS50102">
    <property type="entry name" value="RRM"/>
    <property type="match status" value="1"/>
</dbReference>
<keyword evidence="3 7" id="KW-0694">RNA-binding</keyword>
<keyword evidence="6" id="KW-0539">Nucleus</keyword>
<dbReference type="PANTHER" id="PTHR23140:SF1">
    <property type="entry name" value="SR-RELATED CTD ASSOCIATED FACTOR 8"/>
    <property type="match status" value="1"/>
</dbReference>
<dbReference type="FunFam" id="1.25.40.90:FF:000004">
    <property type="entry name" value="splicing factor, arginine/serine-rich 15"/>
    <property type="match status" value="1"/>
</dbReference>
<evidence type="ECO:0000256" key="3">
    <source>
        <dbReference type="ARBA" id="ARBA00022884"/>
    </source>
</evidence>
<dbReference type="PANTHER" id="PTHR23140">
    <property type="entry name" value="RNA PROCESSING PROTEIN LD23810P"/>
    <property type="match status" value="1"/>
</dbReference>
<dbReference type="InterPro" id="IPR012677">
    <property type="entry name" value="Nucleotide-bd_a/b_plait_sf"/>
</dbReference>
<dbReference type="CDD" id="cd12462">
    <property type="entry name" value="RRM_SCAF8"/>
    <property type="match status" value="1"/>
</dbReference>
<keyword evidence="4" id="KW-0805">Transcription regulation</keyword>
<gene>
    <name evidence="11" type="ORF">LTLLF_105130</name>
</gene>
<feature type="compositionally biased region" description="Pro residues" evidence="8">
    <location>
        <begin position="990"/>
        <end position="1017"/>
    </location>
</feature>